<accession>A0A450WPU5</accession>
<protein>
    <submittedName>
        <fullName evidence="2">Putative transposase</fullName>
    </submittedName>
</protein>
<evidence type="ECO:0000259" key="1">
    <source>
        <dbReference type="SMART" id="SM01321"/>
    </source>
</evidence>
<dbReference type="Gene3D" id="3.30.70.1290">
    <property type="entry name" value="Transposase IS200-like"/>
    <property type="match status" value="1"/>
</dbReference>
<dbReference type="GO" id="GO:0006313">
    <property type="term" value="P:DNA transposition"/>
    <property type="evidence" value="ECO:0007669"/>
    <property type="project" value="InterPro"/>
</dbReference>
<reference evidence="2" key="1">
    <citation type="submission" date="2019-02" db="EMBL/GenBank/DDBJ databases">
        <authorList>
            <person name="Gruber-Vodicka R. H."/>
            <person name="Seah K. B. B."/>
        </authorList>
    </citation>
    <scope>NUCLEOTIDE SEQUENCE</scope>
    <source>
        <strain evidence="2">BECK_BY7</strain>
    </source>
</reference>
<proteinExistence type="predicted"/>
<dbReference type="GO" id="GO:0003677">
    <property type="term" value="F:DNA binding"/>
    <property type="evidence" value="ECO:0007669"/>
    <property type="project" value="InterPro"/>
</dbReference>
<dbReference type="EMBL" id="CAADFN010000053">
    <property type="protein sequence ID" value="VFK19083.1"/>
    <property type="molecule type" value="Genomic_DNA"/>
</dbReference>
<organism evidence="2">
    <name type="scientific">Candidatus Kentrum sp. LFY</name>
    <dbReference type="NCBI Taxonomy" id="2126342"/>
    <lineage>
        <taxon>Bacteria</taxon>
        <taxon>Pseudomonadati</taxon>
        <taxon>Pseudomonadota</taxon>
        <taxon>Gammaproteobacteria</taxon>
        <taxon>Candidatus Kentrum</taxon>
    </lineage>
</organism>
<sequence>MVRLPRIVILGYPHTMSPNVETRRSRVFFDEGDYALYFDLLSEAALKSETEIWSYCLMPNHVHLIAVPSDKDGLRETFADAHRRYTGYINARLRATGHLWQGRFGSVVMDEAHLFHAVRYVSLNPVRARLVSQAQDWQWSSVAAHLSGKNDKLVKVSPILERYGDFAALLGLSTEDVTAFKSLRQSETTGRPLGNEQWIEKLERLTGRALKPRKRGPKKSDHSDK</sequence>
<dbReference type="InterPro" id="IPR036515">
    <property type="entry name" value="Transposase_17_sf"/>
</dbReference>
<name>A0A450WPU5_9GAMM</name>
<dbReference type="PANTHER" id="PTHR34322">
    <property type="entry name" value="TRANSPOSASE, Y1_TNP DOMAIN-CONTAINING"/>
    <property type="match status" value="1"/>
</dbReference>
<gene>
    <name evidence="2" type="ORF">BECKLFY1418C_GA0070996_10533</name>
</gene>
<dbReference type="AlphaFoldDB" id="A0A450WPU5"/>
<dbReference type="Pfam" id="PF01797">
    <property type="entry name" value="Y1_Tnp"/>
    <property type="match status" value="1"/>
</dbReference>
<dbReference type="SMART" id="SM01321">
    <property type="entry name" value="Y1_Tnp"/>
    <property type="match status" value="1"/>
</dbReference>
<feature type="domain" description="Transposase IS200-like" evidence="1">
    <location>
        <begin position="20"/>
        <end position="124"/>
    </location>
</feature>
<dbReference type="PANTHER" id="PTHR34322:SF2">
    <property type="entry name" value="TRANSPOSASE IS200-LIKE DOMAIN-CONTAINING PROTEIN"/>
    <property type="match status" value="1"/>
</dbReference>
<dbReference type="GO" id="GO:0004803">
    <property type="term" value="F:transposase activity"/>
    <property type="evidence" value="ECO:0007669"/>
    <property type="project" value="InterPro"/>
</dbReference>
<dbReference type="SUPFAM" id="SSF143422">
    <property type="entry name" value="Transposase IS200-like"/>
    <property type="match status" value="1"/>
</dbReference>
<dbReference type="InterPro" id="IPR002686">
    <property type="entry name" value="Transposase_17"/>
</dbReference>
<evidence type="ECO:0000313" key="2">
    <source>
        <dbReference type="EMBL" id="VFK19083.1"/>
    </source>
</evidence>